<gene>
    <name evidence="2" type="ORF">GFB56_32715</name>
</gene>
<name>A0AAW4FVP1_9HYPH</name>
<evidence type="ECO:0000256" key="1">
    <source>
        <dbReference type="SAM" id="Phobius"/>
    </source>
</evidence>
<evidence type="ECO:0000313" key="3">
    <source>
        <dbReference type="Proteomes" id="UP000744980"/>
    </source>
</evidence>
<sequence length="222" mass="23910">MQAFRTKSAGAAAYADLLPPDRGPREAAPAPRRVDYVDAEFETVSATARRNPYPVFNDNRRHTRRHGPTLTVVRDEKAALRRLLSLAETWLRAMPARRFAALVAAFALAAFAAIIVLSTGDGVESEPLAITDVTASLDYSGGMRVLSVYGSIDNSSSALQRLPLVVVDVVSNGRKVTATRLMPEGAAIAPGESRRFVTRLPYAGGKMPEVKVSFAENGVSVR</sequence>
<keyword evidence="1" id="KW-0472">Membrane</keyword>
<keyword evidence="3" id="KW-1185">Reference proteome</keyword>
<dbReference type="EMBL" id="WXFA01000046">
    <property type="protein sequence ID" value="MBM3095487.1"/>
    <property type="molecule type" value="Genomic_DNA"/>
</dbReference>
<dbReference type="Proteomes" id="UP000744980">
    <property type="component" value="Unassembled WGS sequence"/>
</dbReference>
<organism evidence="2 3">
    <name type="scientific">Ensifer canadensis</name>
    <dbReference type="NCBI Taxonomy" id="555315"/>
    <lineage>
        <taxon>Bacteria</taxon>
        <taxon>Pseudomonadati</taxon>
        <taxon>Pseudomonadota</taxon>
        <taxon>Alphaproteobacteria</taxon>
        <taxon>Hyphomicrobiales</taxon>
        <taxon>Rhizobiaceae</taxon>
        <taxon>Sinorhizobium/Ensifer group</taxon>
        <taxon>Ensifer</taxon>
    </lineage>
</organism>
<protein>
    <recommendedName>
        <fullName evidence="4">Transmembrane protein</fullName>
    </recommendedName>
</protein>
<dbReference type="AlphaFoldDB" id="A0AAW4FVP1"/>
<accession>A0AAW4FVP1</accession>
<proteinExistence type="predicted"/>
<keyword evidence="1" id="KW-0812">Transmembrane</keyword>
<keyword evidence="1" id="KW-1133">Transmembrane helix</keyword>
<comment type="caution">
    <text evidence="2">The sequence shown here is derived from an EMBL/GenBank/DDBJ whole genome shotgun (WGS) entry which is preliminary data.</text>
</comment>
<feature type="transmembrane region" description="Helical" evidence="1">
    <location>
        <begin position="99"/>
        <end position="117"/>
    </location>
</feature>
<evidence type="ECO:0000313" key="2">
    <source>
        <dbReference type="EMBL" id="MBM3095487.1"/>
    </source>
</evidence>
<evidence type="ECO:0008006" key="4">
    <source>
        <dbReference type="Google" id="ProtNLM"/>
    </source>
</evidence>
<reference evidence="2 3" key="1">
    <citation type="submission" date="2020-01" db="EMBL/GenBank/DDBJ databases">
        <title>Draft genome assembly of Ensifer adhaerens T173.</title>
        <authorList>
            <person name="Craig J.E."/>
            <person name="Stinchcombe J.R."/>
        </authorList>
    </citation>
    <scope>NUCLEOTIDE SEQUENCE [LARGE SCALE GENOMIC DNA]</scope>
    <source>
        <strain evidence="2 3">T173</strain>
    </source>
</reference>